<dbReference type="CDD" id="cd11417">
    <property type="entry name" value="bHLH_TS_PTF1A"/>
    <property type="match status" value="1"/>
</dbReference>
<organism evidence="8 9">
    <name type="scientific">Junco hyemalis</name>
    <name type="common">Dark-eyed junco</name>
    <dbReference type="NCBI Taxonomy" id="40217"/>
    <lineage>
        <taxon>Eukaryota</taxon>
        <taxon>Metazoa</taxon>
        <taxon>Chordata</taxon>
        <taxon>Craniata</taxon>
        <taxon>Vertebrata</taxon>
        <taxon>Euteleostomi</taxon>
        <taxon>Archelosauria</taxon>
        <taxon>Archosauria</taxon>
        <taxon>Dinosauria</taxon>
        <taxon>Saurischia</taxon>
        <taxon>Theropoda</taxon>
        <taxon>Coelurosauria</taxon>
        <taxon>Aves</taxon>
        <taxon>Neognathae</taxon>
        <taxon>Neoaves</taxon>
        <taxon>Telluraves</taxon>
        <taxon>Australaves</taxon>
        <taxon>Passeriformes</taxon>
        <taxon>Passerellidae</taxon>
        <taxon>Junco</taxon>
    </lineage>
</organism>
<dbReference type="GO" id="GO:0032502">
    <property type="term" value="P:developmental process"/>
    <property type="evidence" value="ECO:0007669"/>
    <property type="project" value="TreeGrafter"/>
</dbReference>
<dbReference type="GO" id="GO:0000981">
    <property type="term" value="F:DNA-binding transcription factor activity, RNA polymerase II-specific"/>
    <property type="evidence" value="ECO:0007669"/>
    <property type="project" value="TreeGrafter"/>
</dbReference>
<dbReference type="AlphaFoldDB" id="A0A8C5J478"/>
<dbReference type="GO" id="GO:0046983">
    <property type="term" value="F:protein dimerization activity"/>
    <property type="evidence" value="ECO:0007669"/>
    <property type="project" value="InterPro"/>
</dbReference>
<sequence>MYKLESLKPSLPGNRSCRVSHGALRIRGAMFHPLLCTQRTGRALAAPVLGLSLHRFPPWDTQLRQAANVRERRRMQSINDAFEGLRSHIPTLPYEKRLSKVDTLRLAIGYINFLSELVQSDLPLRSASSESLFHQHLFFSFSFFFFFNFNGGNTSEPVKIIYCRTWTLLMFVNNKPELYVVEQYICGKRLPRAPPHPEEALQ</sequence>
<feature type="domain" description="BHLH" evidence="7">
    <location>
        <begin position="62"/>
        <end position="114"/>
    </location>
</feature>
<accession>A0A8C5J478</accession>
<keyword evidence="2" id="KW-0238">DNA-binding</keyword>
<evidence type="ECO:0000256" key="4">
    <source>
        <dbReference type="ARBA" id="ARBA00023242"/>
    </source>
</evidence>
<protein>
    <recommendedName>
        <fullName evidence="5">Pancreas transcription factor 1 subunit alpha</fullName>
    </recommendedName>
    <alternativeName>
        <fullName evidence="6">Pancreas-specific transcription factor 1a</fullName>
    </alternativeName>
</protein>
<name>A0A8C5J478_JUNHY</name>
<dbReference type="Proteomes" id="UP000694408">
    <property type="component" value="Unplaced"/>
</dbReference>
<dbReference type="PANTHER" id="PTHR23349:SF59">
    <property type="entry name" value="PANCREAS TRANSCRIPTION FACTOR 1 SUBUNIT ALPHA"/>
    <property type="match status" value="1"/>
</dbReference>
<evidence type="ECO:0000256" key="2">
    <source>
        <dbReference type="ARBA" id="ARBA00023125"/>
    </source>
</evidence>
<reference evidence="8" key="1">
    <citation type="submission" date="2025-08" db="UniProtKB">
        <authorList>
            <consortium name="Ensembl"/>
        </authorList>
    </citation>
    <scope>IDENTIFICATION</scope>
</reference>
<evidence type="ECO:0000313" key="8">
    <source>
        <dbReference type="Ensembl" id="ENSJHYP00000012577.1"/>
    </source>
</evidence>
<evidence type="ECO:0000256" key="1">
    <source>
        <dbReference type="ARBA" id="ARBA00023015"/>
    </source>
</evidence>
<keyword evidence="9" id="KW-1185">Reference proteome</keyword>
<dbReference type="SMART" id="SM00353">
    <property type="entry name" value="HLH"/>
    <property type="match status" value="1"/>
</dbReference>
<dbReference type="FunFam" id="4.10.280.10:FF:000035">
    <property type="entry name" value="Pancreas-specific transcription factor 1a"/>
    <property type="match status" value="1"/>
</dbReference>
<keyword evidence="1" id="KW-0805">Transcription regulation</keyword>
<keyword evidence="4" id="KW-0539">Nucleus</keyword>
<proteinExistence type="predicted"/>
<dbReference type="InterPro" id="IPR050283">
    <property type="entry name" value="E-box_TF_Regulators"/>
</dbReference>
<evidence type="ECO:0000313" key="9">
    <source>
        <dbReference type="Proteomes" id="UP000694408"/>
    </source>
</evidence>
<reference evidence="8" key="2">
    <citation type="submission" date="2025-09" db="UniProtKB">
        <authorList>
            <consortium name="Ensembl"/>
        </authorList>
    </citation>
    <scope>IDENTIFICATION</scope>
</reference>
<dbReference type="PROSITE" id="PS50888">
    <property type="entry name" value="BHLH"/>
    <property type="match status" value="1"/>
</dbReference>
<dbReference type="Gene3D" id="4.10.280.10">
    <property type="entry name" value="Helix-loop-helix DNA-binding domain"/>
    <property type="match status" value="1"/>
</dbReference>
<evidence type="ECO:0000256" key="6">
    <source>
        <dbReference type="ARBA" id="ARBA00043211"/>
    </source>
</evidence>
<keyword evidence="3" id="KW-0804">Transcription</keyword>
<evidence type="ECO:0000256" key="5">
    <source>
        <dbReference type="ARBA" id="ARBA00041035"/>
    </source>
</evidence>
<dbReference type="PANTHER" id="PTHR23349">
    <property type="entry name" value="BASIC HELIX-LOOP-HELIX TRANSCRIPTION FACTOR, TWIST"/>
    <property type="match status" value="1"/>
</dbReference>
<dbReference type="InterPro" id="IPR036638">
    <property type="entry name" value="HLH_DNA-bd_sf"/>
</dbReference>
<dbReference type="Pfam" id="PF00010">
    <property type="entry name" value="HLH"/>
    <property type="match status" value="1"/>
</dbReference>
<evidence type="ECO:0000259" key="7">
    <source>
        <dbReference type="PROSITE" id="PS50888"/>
    </source>
</evidence>
<evidence type="ECO:0000256" key="3">
    <source>
        <dbReference type="ARBA" id="ARBA00023163"/>
    </source>
</evidence>
<dbReference type="InterPro" id="IPR011598">
    <property type="entry name" value="bHLH_dom"/>
</dbReference>
<dbReference type="GO" id="GO:0000977">
    <property type="term" value="F:RNA polymerase II transcription regulatory region sequence-specific DNA binding"/>
    <property type="evidence" value="ECO:0007669"/>
    <property type="project" value="TreeGrafter"/>
</dbReference>
<dbReference type="Ensembl" id="ENSJHYT00000015209.1">
    <property type="protein sequence ID" value="ENSJHYP00000012577.1"/>
    <property type="gene ID" value="ENSJHYG00000009799.1"/>
</dbReference>
<dbReference type="SUPFAM" id="SSF47459">
    <property type="entry name" value="HLH, helix-loop-helix DNA-binding domain"/>
    <property type="match status" value="1"/>
</dbReference>